<keyword evidence="5" id="KW-0472">Membrane</keyword>
<evidence type="ECO:0000256" key="2">
    <source>
        <dbReference type="ARBA" id="ARBA00022475"/>
    </source>
</evidence>
<keyword evidence="4" id="KW-1133">Transmembrane helix</keyword>
<evidence type="ECO:0000256" key="5">
    <source>
        <dbReference type="ARBA" id="ARBA00023136"/>
    </source>
</evidence>
<keyword evidence="9" id="KW-1185">Reference proteome</keyword>
<dbReference type="PROSITE" id="PS51318">
    <property type="entry name" value="TAT"/>
    <property type="match status" value="1"/>
</dbReference>
<dbReference type="STRING" id="758825.SAMN02982985_02339"/>
<keyword evidence="6" id="KW-0732">Signal</keyword>
<gene>
    <name evidence="8" type="ORF">SAMN02982985_02339</name>
</gene>
<dbReference type="InterPro" id="IPR006311">
    <property type="entry name" value="TAT_signal"/>
</dbReference>
<dbReference type="GO" id="GO:0005886">
    <property type="term" value="C:plasma membrane"/>
    <property type="evidence" value="ECO:0007669"/>
    <property type="project" value="UniProtKB-SubCell"/>
</dbReference>
<name>A0A1I4M9S5_9BURK</name>
<evidence type="ECO:0000256" key="6">
    <source>
        <dbReference type="SAM" id="SignalP"/>
    </source>
</evidence>
<accession>A0A1I4M9S5</accession>
<evidence type="ECO:0000313" key="8">
    <source>
        <dbReference type="EMBL" id="SFL99835.1"/>
    </source>
</evidence>
<protein>
    <submittedName>
        <fullName evidence="8">Single Cache domain 2-containing protein</fullName>
    </submittedName>
</protein>
<keyword evidence="3" id="KW-0812">Transmembrane</keyword>
<sequence length="163" mass="17506">MATGRRSALRRLMLAAAALAPALPLSAAPATTADNGTAERTLALVRRAVAHLQQVGPQRAFADFSDPRGAFVDGTLYIAVNDAVSGVNLAHGLTPKVVGNSLLELQDSDGVFVIKKLIAVGNSPNHRGWIEYKWPHPLSHQWQRKRAYTERVGGVLVTSGYFP</sequence>
<comment type="subcellular location">
    <subcellularLocation>
        <location evidence="1">Cell membrane</location>
        <topology evidence="1">Multi-pass membrane protein</topology>
    </subcellularLocation>
</comment>
<dbReference type="OrthoDB" id="9178561at2"/>
<dbReference type="Pfam" id="PF17200">
    <property type="entry name" value="sCache_2"/>
    <property type="match status" value="1"/>
</dbReference>
<reference evidence="8 9" key="1">
    <citation type="submission" date="2016-10" db="EMBL/GenBank/DDBJ databases">
        <authorList>
            <person name="de Groot N.N."/>
        </authorList>
    </citation>
    <scope>NUCLEOTIDE SEQUENCE [LARGE SCALE GENOMIC DNA]</scope>
    <source>
        <strain evidence="8 9">ATCC 43154</strain>
    </source>
</reference>
<organism evidence="8 9">
    <name type="scientific">Rugamonas rubra</name>
    <dbReference type="NCBI Taxonomy" id="758825"/>
    <lineage>
        <taxon>Bacteria</taxon>
        <taxon>Pseudomonadati</taxon>
        <taxon>Pseudomonadota</taxon>
        <taxon>Betaproteobacteria</taxon>
        <taxon>Burkholderiales</taxon>
        <taxon>Oxalobacteraceae</taxon>
        <taxon>Telluria group</taxon>
        <taxon>Rugamonas</taxon>
    </lineage>
</organism>
<evidence type="ECO:0000313" key="9">
    <source>
        <dbReference type="Proteomes" id="UP000199470"/>
    </source>
</evidence>
<dbReference type="EMBL" id="FOTW01000010">
    <property type="protein sequence ID" value="SFL99835.1"/>
    <property type="molecule type" value="Genomic_DNA"/>
</dbReference>
<feature type="domain" description="Single Cache" evidence="7">
    <location>
        <begin position="33"/>
        <end position="115"/>
    </location>
</feature>
<dbReference type="InterPro" id="IPR033480">
    <property type="entry name" value="sCache_2"/>
</dbReference>
<feature type="chain" id="PRO_5011676339" evidence="6">
    <location>
        <begin position="28"/>
        <end position="163"/>
    </location>
</feature>
<dbReference type="RefSeq" id="WP_093387665.1">
    <property type="nucleotide sequence ID" value="NZ_FOTW01000010.1"/>
</dbReference>
<dbReference type="Gene3D" id="3.30.450.20">
    <property type="entry name" value="PAS domain"/>
    <property type="match status" value="1"/>
</dbReference>
<evidence type="ECO:0000256" key="1">
    <source>
        <dbReference type="ARBA" id="ARBA00004651"/>
    </source>
</evidence>
<dbReference type="SMART" id="SM01049">
    <property type="entry name" value="Cache_2"/>
    <property type="match status" value="1"/>
</dbReference>
<proteinExistence type="predicted"/>
<evidence type="ECO:0000256" key="4">
    <source>
        <dbReference type="ARBA" id="ARBA00022989"/>
    </source>
</evidence>
<dbReference type="AlphaFoldDB" id="A0A1I4M9S5"/>
<feature type="signal peptide" evidence="6">
    <location>
        <begin position="1"/>
        <end position="27"/>
    </location>
</feature>
<keyword evidence="2" id="KW-1003">Cell membrane</keyword>
<dbReference type="Proteomes" id="UP000199470">
    <property type="component" value="Unassembled WGS sequence"/>
</dbReference>
<evidence type="ECO:0000256" key="3">
    <source>
        <dbReference type="ARBA" id="ARBA00022692"/>
    </source>
</evidence>
<evidence type="ECO:0000259" key="7">
    <source>
        <dbReference type="SMART" id="SM01049"/>
    </source>
</evidence>